<name>A0A1H6T8K8_9GAMM</name>
<protein>
    <submittedName>
        <fullName evidence="1">UPF0271 protein</fullName>
    </submittedName>
</protein>
<dbReference type="InterPro" id="IPR005501">
    <property type="entry name" value="LamB/YcsF/PxpA-like"/>
</dbReference>
<proteinExistence type="predicted"/>
<accession>A0A1H6T8K8</accession>
<dbReference type="Proteomes" id="UP000242999">
    <property type="component" value="Unassembled WGS sequence"/>
</dbReference>
<evidence type="ECO:0000313" key="2">
    <source>
        <dbReference type="Proteomes" id="UP000242999"/>
    </source>
</evidence>
<dbReference type="GO" id="GO:0005975">
    <property type="term" value="P:carbohydrate metabolic process"/>
    <property type="evidence" value="ECO:0007669"/>
    <property type="project" value="InterPro"/>
</dbReference>
<dbReference type="SUPFAM" id="SSF88713">
    <property type="entry name" value="Glycoside hydrolase/deacetylase"/>
    <property type="match status" value="1"/>
</dbReference>
<dbReference type="PANTHER" id="PTHR30292">
    <property type="entry name" value="UNCHARACTERIZED PROTEIN YBGL-RELATED"/>
    <property type="match status" value="1"/>
</dbReference>
<gene>
    <name evidence="1" type="ORF">SAMN05421831_108129</name>
</gene>
<dbReference type="InterPro" id="IPR011330">
    <property type="entry name" value="Glyco_hydro/deAcase_b/a-brl"/>
</dbReference>
<sequence>MKLNADLGESFGAWQQSQDVALFPYIDQANLACGFHAADPITMQASVTQAVAHQVQIGAHPGYPDLVGFGRRSLACSPDEIYALILYQLGALEAFCRAAGTCVAYVKPHGALYTDMMHQPTVFTAICQALADYAQKSQHPPLPLMVLSQPDNTQARTLAAPYQIPLLWEVFADRQYQADGSLTPRTQAHACHTQVEQVLTQVQALVQKRRFAGMASALEADSLCIHGDHPHAVLFAQAIRQYLQQAL</sequence>
<dbReference type="Pfam" id="PF03746">
    <property type="entry name" value="LamB_YcsF"/>
    <property type="match status" value="1"/>
</dbReference>
<dbReference type="NCBIfam" id="NF003816">
    <property type="entry name" value="PRK05406.1-5"/>
    <property type="match status" value="1"/>
</dbReference>
<dbReference type="EMBL" id="FNYH01000008">
    <property type="protein sequence ID" value="SEI72620.1"/>
    <property type="molecule type" value="Genomic_DNA"/>
</dbReference>
<dbReference type="Gene3D" id="3.20.20.370">
    <property type="entry name" value="Glycoside hydrolase/deacetylase"/>
    <property type="match status" value="1"/>
</dbReference>
<dbReference type="RefSeq" id="WP_218139018.1">
    <property type="nucleotide sequence ID" value="NZ_FNYH01000008.1"/>
</dbReference>
<dbReference type="STRING" id="64971.SAMN05421831_108129"/>
<keyword evidence="2" id="KW-1185">Reference proteome</keyword>
<organism evidence="1 2">
    <name type="scientific">Allopseudospirillum japonicum</name>
    <dbReference type="NCBI Taxonomy" id="64971"/>
    <lineage>
        <taxon>Bacteria</taxon>
        <taxon>Pseudomonadati</taxon>
        <taxon>Pseudomonadota</taxon>
        <taxon>Gammaproteobacteria</taxon>
        <taxon>Oceanospirillales</taxon>
        <taxon>Oceanospirillaceae</taxon>
        <taxon>Allopseudospirillum</taxon>
    </lineage>
</organism>
<dbReference type="NCBIfam" id="NF003814">
    <property type="entry name" value="PRK05406.1-3"/>
    <property type="match status" value="1"/>
</dbReference>
<dbReference type="CDD" id="cd10787">
    <property type="entry name" value="LamB_YcsF_like"/>
    <property type="match status" value="1"/>
</dbReference>
<dbReference type="PANTHER" id="PTHR30292:SF0">
    <property type="entry name" value="5-OXOPROLINASE SUBUNIT A"/>
    <property type="match status" value="1"/>
</dbReference>
<evidence type="ECO:0000313" key="1">
    <source>
        <dbReference type="EMBL" id="SEI72620.1"/>
    </source>
</evidence>
<reference evidence="2" key="1">
    <citation type="submission" date="2016-10" db="EMBL/GenBank/DDBJ databases">
        <authorList>
            <person name="Varghese N."/>
            <person name="Submissions S."/>
        </authorList>
    </citation>
    <scope>NUCLEOTIDE SEQUENCE [LARGE SCALE GENOMIC DNA]</scope>
    <source>
        <strain evidence="2">DSM 7165</strain>
    </source>
</reference>
<dbReference type="AlphaFoldDB" id="A0A1H6T8K8"/>